<comment type="caution">
    <text evidence="3">The sequence shown here is derived from an EMBL/GenBank/DDBJ whole genome shotgun (WGS) entry which is preliminary data.</text>
</comment>
<feature type="repeat" description="PPR" evidence="2">
    <location>
        <begin position="210"/>
        <end position="244"/>
    </location>
</feature>
<keyword evidence="1" id="KW-0677">Repeat</keyword>
<accession>A0A9D5C3R4</accession>
<feature type="repeat" description="PPR" evidence="2">
    <location>
        <begin position="109"/>
        <end position="143"/>
    </location>
</feature>
<dbReference type="AlphaFoldDB" id="A0A9D5C3R4"/>
<proteinExistence type="predicted"/>
<dbReference type="GO" id="GO:0009451">
    <property type="term" value="P:RNA modification"/>
    <property type="evidence" value="ECO:0007669"/>
    <property type="project" value="InterPro"/>
</dbReference>
<evidence type="ECO:0000256" key="1">
    <source>
        <dbReference type="ARBA" id="ARBA00022737"/>
    </source>
</evidence>
<evidence type="ECO:0000256" key="2">
    <source>
        <dbReference type="PROSITE-ProRule" id="PRU00708"/>
    </source>
</evidence>
<dbReference type="FunFam" id="1.25.40.10:FF:000090">
    <property type="entry name" value="Pentatricopeptide repeat-containing protein, chloroplastic"/>
    <property type="match status" value="1"/>
</dbReference>
<dbReference type="InterPro" id="IPR002885">
    <property type="entry name" value="PPR_rpt"/>
</dbReference>
<dbReference type="FunFam" id="1.25.40.10:FF:001224">
    <property type="entry name" value="Pentatricopeptide repeat-containing protein chloroplastic"/>
    <property type="match status" value="1"/>
</dbReference>
<dbReference type="FunFam" id="1.25.40.10:FF:000381">
    <property type="entry name" value="Pentatricopeptide repeat-containing protein"/>
    <property type="match status" value="2"/>
</dbReference>
<evidence type="ECO:0000313" key="3">
    <source>
        <dbReference type="EMBL" id="KAJ0965708.1"/>
    </source>
</evidence>
<dbReference type="InterPro" id="IPR046960">
    <property type="entry name" value="PPR_At4g14850-like_plant"/>
</dbReference>
<dbReference type="Proteomes" id="UP001085076">
    <property type="component" value="Miscellaneous, Linkage group lg08"/>
</dbReference>
<dbReference type="EMBL" id="JAGGNH010000008">
    <property type="protein sequence ID" value="KAJ0965708.1"/>
    <property type="molecule type" value="Genomic_DNA"/>
</dbReference>
<dbReference type="PANTHER" id="PTHR47926">
    <property type="entry name" value="PENTATRICOPEPTIDE REPEAT-CONTAINING PROTEIN"/>
    <property type="match status" value="1"/>
</dbReference>
<dbReference type="Gene3D" id="1.25.40.10">
    <property type="entry name" value="Tetratricopeptide repeat domain"/>
    <property type="match status" value="6"/>
</dbReference>
<evidence type="ECO:0008006" key="5">
    <source>
        <dbReference type="Google" id="ProtNLM"/>
    </source>
</evidence>
<reference evidence="3" key="2">
    <citation type="journal article" date="2022" name="Hortic Res">
        <title>The genome of Dioscorea zingiberensis sheds light on the biosynthesis, origin and evolution of the medicinally important diosgenin saponins.</title>
        <authorList>
            <person name="Li Y."/>
            <person name="Tan C."/>
            <person name="Li Z."/>
            <person name="Guo J."/>
            <person name="Li S."/>
            <person name="Chen X."/>
            <person name="Wang C."/>
            <person name="Dai X."/>
            <person name="Yang H."/>
            <person name="Song W."/>
            <person name="Hou L."/>
            <person name="Xu J."/>
            <person name="Tong Z."/>
            <person name="Xu A."/>
            <person name="Yuan X."/>
            <person name="Wang W."/>
            <person name="Yang Q."/>
            <person name="Chen L."/>
            <person name="Sun Z."/>
            <person name="Wang K."/>
            <person name="Pan B."/>
            <person name="Chen J."/>
            <person name="Bao Y."/>
            <person name="Liu F."/>
            <person name="Qi X."/>
            <person name="Gang D.R."/>
            <person name="Wen J."/>
            <person name="Li J."/>
        </authorList>
    </citation>
    <scope>NUCLEOTIDE SEQUENCE</scope>
    <source>
        <strain evidence="3">Dzin_1.0</strain>
    </source>
</reference>
<feature type="repeat" description="PPR" evidence="2">
    <location>
        <begin position="311"/>
        <end position="345"/>
    </location>
</feature>
<dbReference type="InterPro" id="IPR011990">
    <property type="entry name" value="TPR-like_helical_dom_sf"/>
</dbReference>
<dbReference type="FunFam" id="1.25.40.10:FF:000073">
    <property type="entry name" value="Pentatricopeptide repeat-containing protein chloroplastic"/>
    <property type="match status" value="1"/>
</dbReference>
<dbReference type="Pfam" id="PF01535">
    <property type="entry name" value="PPR"/>
    <property type="match status" value="4"/>
</dbReference>
<protein>
    <recommendedName>
        <fullName evidence="5">Pentatricopeptide repeat-containing protein</fullName>
    </recommendedName>
</protein>
<dbReference type="Pfam" id="PF13041">
    <property type="entry name" value="PPR_2"/>
    <property type="match status" value="5"/>
</dbReference>
<dbReference type="NCBIfam" id="TIGR00756">
    <property type="entry name" value="PPR"/>
    <property type="match status" value="5"/>
</dbReference>
<feature type="repeat" description="PPR" evidence="2">
    <location>
        <begin position="487"/>
        <end position="521"/>
    </location>
</feature>
<dbReference type="PANTHER" id="PTHR47926:SF471">
    <property type="entry name" value="DYW DOMAIN-CONTAINING PROTEIN"/>
    <property type="match status" value="1"/>
</dbReference>
<gene>
    <name evidence="3" type="ORF">J5N97_026846</name>
</gene>
<dbReference type="GO" id="GO:0003729">
    <property type="term" value="F:mRNA binding"/>
    <property type="evidence" value="ECO:0007669"/>
    <property type="project" value="UniProtKB-ARBA"/>
</dbReference>
<evidence type="ECO:0000313" key="4">
    <source>
        <dbReference type="Proteomes" id="UP001085076"/>
    </source>
</evidence>
<organism evidence="3 4">
    <name type="scientific">Dioscorea zingiberensis</name>
    <dbReference type="NCBI Taxonomy" id="325984"/>
    <lineage>
        <taxon>Eukaryota</taxon>
        <taxon>Viridiplantae</taxon>
        <taxon>Streptophyta</taxon>
        <taxon>Embryophyta</taxon>
        <taxon>Tracheophyta</taxon>
        <taxon>Spermatophyta</taxon>
        <taxon>Magnoliopsida</taxon>
        <taxon>Liliopsida</taxon>
        <taxon>Dioscoreales</taxon>
        <taxon>Dioscoreaceae</taxon>
        <taxon>Dioscorea</taxon>
    </lineage>
</organism>
<feature type="repeat" description="PPR" evidence="2">
    <location>
        <begin position="416"/>
        <end position="450"/>
    </location>
</feature>
<keyword evidence="4" id="KW-1185">Reference proteome</keyword>
<reference evidence="3" key="1">
    <citation type="submission" date="2021-03" db="EMBL/GenBank/DDBJ databases">
        <authorList>
            <person name="Li Z."/>
            <person name="Yang C."/>
        </authorList>
    </citation>
    <scope>NUCLEOTIDE SEQUENCE</scope>
    <source>
        <strain evidence="3">Dzin_1.0</strain>
        <tissue evidence="3">Leaf</tissue>
    </source>
</reference>
<feature type="repeat" description="PPR" evidence="2">
    <location>
        <begin position="619"/>
        <end position="653"/>
    </location>
</feature>
<dbReference type="PROSITE" id="PS51375">
    <property type="entry name" value="PPR"/>
    <property type="match status" value="6"/>
</dbReference>
<name>A0A9D5C3R4_9LILI</name>
<sequence length="824" mass="90573">MSLLRNMNHSLRMEMKISGPTLCPYLTRKHGPVQCEGAGSLLLQDSGLLGLLALCKTRSSRQGICVHSSAIKLGFQDQLLLNNHLLPFYASCYGIDQARKIFDRMYIRDVVSWTSIISVYVRCGNHQEALNLFEQMLRSGVVPNEFTYSTILQCASSLLDLDLVTRTHAQTVKCGFEHNAVLGSTLIDSYSKCNMLEEASQIFTEVEYRDVISWTAMISACIQAEDWGEAMRLYASMIASRVVLPNEFTYSKLLKACTSLGSNCARTVHATLLSLGIKLNLVVKTSLVDMYSKCHRMADALKVMKQTSESGVMLLTALITGYCQTGDYKEAIAVFQQMEIAKISPNSFTFAKLVDVCSDVPVPVLGKQMHSRVIKAGLTYDVSVGNALVDLYAKWPSKSGSIMDFVRVFEEIASPNVVSWTTLIAGLVRHEYEVEAFAAFEAMQVDGVCPNSFTLSAILKGCESPKFVAHVEKLHAYILKAKLGAWDISVGNSLVDAYARFGRVGEAMSISREMPSRDVFTYTSLAKGLNQLGLHRKALDIIACMHDESVKVDGYCVACFLSASASLAVVEMGKQLHSYSVKSGLNSWISVSNGLIDMYGKCGSMDEAHRVFVEVQEPNVVSWNGLISGLASNGQFCGALSAFEDMRLAGACPDGVTFLLVLHACSHGGLVDMGIEYFNAMSSNLYGVPRQPDHYVCLVDMLGRAGRLEEAACAIETMPFEPDALIYKTLLGACKVHRNLVLGECMATHAMELDPMDPQSTRLLAGIYDDAGKLDMGSRHAGMMKEKDSNQMPWSELHKELLNHHQLGILVMHDTFYTCQTLTA</sequence>
<dbReference type="OrthoDB" id="1848122at2759"/>